<dbReference type="EMBL" id="JAABOE010000008">
    <property type="protein sequence ID" value="KAF3189440.1"/>
    <property type="molecule type" value="Genomic_DNA"/>
</dbReference>
<keyword evidence="2" id="KW-0812">Transmembrane</keyword>
<proteinExistence type="predicted"/>
<dbReference type="Proteomes" id="UP000479691">
    <property type="component" value="Unassembled WGS sequence"/>
</dbReference>
<reference evidence="3 4" key="1">
    <citation type="submission" date="2019-06" db="EMBL/GenBank/DDBJ databases">
        <authorList>
            <person name="Palmer J.M."/>
        </authorList>
    </citation>
    <scope>NUCLEOTIDE SEQUENCE [LARGE SCALE GENOMIC DNA]</scope>
    <source>
        <strain evidence="3 4">TWF788</strain>
    </source>
</reference>
<gene>
    <name evidence="3" type="ORF">TWF788_010522</name>
</gene>
<evidence type="ECO:0000256" key="2">
    <source>
        <dbReference type="SAM" id="Phobius"/>
    </source>
</evidence>
<feature type="region of interest" description="Disordered" evidence="1">
    <location>
        <begin position="181"/>
        <end position="217"/>
    </location>
</feature>
<evidence type="ECO:0000256" key="1">
    <source>
        <dbReference type="SAM" id="MobiDB-lite"/>
    </source>
</evidence>
<name>A0A6G1M6Y1_ORBOL</name>
<keyword evidence="2" id="KW-0472">Membrane</keyword>
<evidence type="ECO:0000313" key="4">
    <source>
        <dbReference type="Proteomes" id="UP000479691"/>
    </source>
</evidence>
<feature type="transmembrane region" description="Helical" evidence="2">
    <location>
        <begin position="122"/>
        <end position="139"/>
    </location>
</feature>
<organism evidence="3 4">
    <name type="scientific">Orbilia oligospora</name>
    <name type="common">Nematode-trapping fungus</name>
    <name type="synonym">Arthrobotrys oligospora</name>
    <dbReference type="NCBI Taxonomy" id="2813651"/>
    <lineage>
        <taxon>Eukaryota</taxon>
        <taxon>Fungi</taxon>
        <taxon>Dikarya</taxon>
        <taxon>Ascomycota</taxon>
        <taxon>Pezizomycotina</taxon>
        <taxon>Orbiliomycetes</taxon>
        <taxon>Orbiliales</taxon>
        <taxon>Orbiliaceae</taxon>
        <taxon>Orbilia</taxon>
    </lineage>
</organism>
<protein>
    <submittedName>
        <fullName evidence="3">Uncharacterized protein</fullName>
    </submittedName>
</protein>
<accession>A0A6G1M6Y1</accession>
<evidence type="ECO:0000313" key="3">
    <source>
        <dbReference type="EMBL" id="KAF3189440.1"/>
    </source>
</evidence>
<keyword evidence="2" id="KW-1133">Transmembrane helix</keyword>
<comment type="caution">
    <text evidence="3">The sequence shown here is derived from an EMBL/GenBank/DDBJ whole genome shotgun (WGS) entry which is preliminary data.</text>
</comment>
<dbReference type="AlphaFoldDB" id="A0A6G1M6Y1"/>
<sequence length="283" mass="31939">MASNHDSSTQIPAYPLPVGTGSLPMLNEQTHIDKVREAISNTSDKFMYNYFVSMGESAINMQLRLLARQAGAGSITSNKYWKTIRDTILSEEQLIILSEHYRLREHLLPDRKRRKRWMNKKAYISKLFLVYVAGYLQSLKPRSPLTWLSCTMVVLTNGMIDECLNRRVQTGIPKLVQELPDSSLGASSTSSQEALDNQKSFTTSDAAEANPIEGPSIRPTIDQLLEKGWKYSESKVDISGRPFWHVVLFTESIEPISVVRETLDQAKYEATEAAGKLYSRDST</sequence>
<feature type="compositionally biased region" description="Polar residues" evidence="1">
    <location>
        <begin position="184"/>
        <end position="205"/>
    </location>
</feature>